<dbReference type="InterPro" id="IPR015943">
    <property type="entry name" value="WD40/YVTN_repeat-like_dom_sf"/>
</dbReference>
<protein>
    <recommendedName>
        <fullName evidence="3">Protein HIRA</fullName>
    </recommendedName>
</protein>
<reference evidence="1 2" key="1">
    <citation type="journal article" date="2023" name="Nat. Commun.">
        <title>Origin of minicircular mitochondrial genomes in red algae.</title>
        <authorList>
            <person name="Lee Y."/>
            <person name="Cho C.H."/>
            <person name="Lee Y.M."/>
            <person name="Park S.I."/>
            <person name="Yang J.H."/>
            <person name="West J.A."/>
            <person name="Bhattacharya D."/>
            <person name="Yoon H.S."/>
        </authorList>
    </citation>
    <scope>NUCLEOTIDE SEQUENCE [LARGE SCALE GENOMIC DNA]</scope>
    <source>
        <strain evidence="1 2">CCMP1338</strain>
        <tissue evidence="1">Whole cell</tissue>
    </source>
</reference>
<comment type="caution">
    <text evidence="1">The sequence shown here is derived from an EMBL/GenBank/DDBJ whole genome shotgun (WGS) entry which is preliminary data.</text>
</comment>
<dbReference type="InterPro" id="IPR036322">
    <property type="entry name" value="WD40_repeat_dom_sf"/>
</dbReference>
<dbReference type="GO" id="GO:0035859">
    <property type="term" value="C:Seh1-associated complex"/>
    <property type="evidence" value="ECO:0007669"/>
    <property type="project" value="TreeGrafter"/>
</dbReference>
<dbReference type="SUPFAM" id="SSF50978">
    <property type="entry name" value="WD40 repeat-like"/>
    <property type="match status" value="1"/>
</dbReference>
<evidence type="ECO:0000313" key="1">
    <source>
        <dbReference type="EMBL" id="KAJ8902971.1"/>
    </source>
</evidence>
<dbReference type="Proteomes" id="UP001157974">
    <property type="component" value="Unassembled WGS sequence"/>
</dbReference>
<dbReference type="SMART" id="SM00320">
    <property type="entry name" value="WD40"/>
    <property type="match status" value="4"/>
</dbReference>
<evidence type="ECO:0000313" key="2">
    <source>
        <dbReference type="Proteomes" id="UP001157974"/>
    </source>
</evidence>
<dbReference type="GO" id="GO:0034198">
    <property type="term" value="P:cellular response to amino acid starvation"/>
    <property type="evidence" value="ECO:0007669"/>
    <property type="project" value="TreeGrafter"/>
</dbReference>
<dbReference type="GO" id="GO:0005774">
    <property type="term" value="C:vacuolar membrane"/>
    <property type="evidence" value="ECO:0007669"/>
    <property type="project" value="TreeGrafter"/>
</dbReference>
<dbReference type="PANTHER" id="PTHR46170">
    <property type="entry name" value="GATOR COMPLEX PROTEIN WDR59"/>
    <property type="match status" value="1"/>
</dbReference>
<proteinExistence type="predicted"/>
<sequence length="679" mass="75465">MSVENLLAARAQSNLKSSRWRLSRSAELLLTKGSGGEIEAPYLVKKPDSEEAFYPSQLCSSGDELQVAFGCPGSVIQIFDSADLGVGKPLSILKDEIEPKDSSVKSISWRNELLASGSNYRTSIWNVQEERLLSTINHEGTSDVSFNGHDEGSFVLATCASESSVKIWDLRELPYVADHPSAKRVLRDHHGRKFRKARWSPSEPYLATIHARDVWIWDMRLTERPCTIFSAPGSFNTADIDWSPKNSEKLISTNAAGVMHVWSSRSPRTPVASQYVHRSTLASYSKDGNAVLAFGEPGTTFRVLDASNLSRVYELPIHSSKVKAFDFVQRRKYDSSALAVLQDNSSVSAVEIPHKEIRKCRGDQDSPIFPFRDGIFKGSLQNNFAYSILEFPTVIREREKTSETSFGMHESTSDSSLVKMQVNSIAGGTAPKPASEGEGYFLERDRGPPRCAVSFSSQGARAIFSVREGEISQTLSSTNPTISNSPRLTYFLTGDEHLHVSVEEGEDAREASKKLLSAYMDSSRTKRTVEIVPLRENLKHVFQNSMGSAYEILRDTSEELTWKEAAAACRTNAQVAEKHSETEIASMWRLAAVGFQENPDQCIFAKMLLLEIATQLDAREKEGQHIKDAAAFFKCICSAVCKPGAEADPTDVSGRFQSKVVLEGLKIRKLLRRRRIIRN</sequence>
<organism evidence="1 2">
    <name type="scientific">Rhodosorus marinus</name>
    <dbReference type="NCBI Taxonomy" id="101924"/>
    <lineage>
        <taxon>Eukaryota</taxon>
        <taxon>Rhodophyta</taxon>
        <taxon>Stylonematophyceae</taxon>
        <taxon>Stylonematales</taxon>
        <taxon>Stylonemataceae</taxon>
        <taxon>Rhodosorus</taxon>
    </lineage>
</organism>
<name>A0AAV8UND6_9RHOD</name>
<gene>
    <name evidence="1" type="ORF">NDN08_006288</name>
</gene>
<dbReference type="Gene3D" id="2.130.10.10">
    <property type="entry name" value="YVTN repeat-like/Quinoprotein amine dehydrogenase"/>
    <property type="match status" value="2"/>
</dbReference>
<keyword evidence="2" id="KW-1185">Reference proteome</keyword>
<accession>A0AAV8UND6</accession>
<evidence type="ECO:0008006" key="3">
    <source>
        <dbReference type="Google" id="ProtNLM"/>
    </source>
</evidence>
<dbReference type="EMBL" id="JAMWBK010000008">
    <property type="protein sequence ID" value="KAJ8902971.1"/>
    <property type="molecule type" value="Genomic_DNA"/>
</dbReference>
<dbReference type="PANTHER" id="PTHR46170:SF1">
    <property type="entry name" value="GATOR COMPLEX PROTEIN WDR59"/>
    <property type="match status" value="1"/>
</dbReference>
<dbReference type="GO" id="GO:1904263">
    <property type="term" value="P:positive regulation of TORC1 signaling"/>
    <property type="evidence" value="ECO:0007669"/>
    <property type="project" value="TreeGrafter"/>
</dbReference>
<dbReference type="InterPro" id="IPR049567">
    <property type="entry name" value="WDR59-like"/>
</dbReference>
<dbReference type="InterPro" id="IPR001680">
    <property type="entry name" value="WD40_rpt"/>
</dbReference>
<dbReference type="AlphaFoldDB" id="A0AAV8UND6"/>
<dbReference type="GO" id="GO:0035591">
    <property type="term" value="F:signaling adaptor activity"/>
    <property type="evidence" value="ECO:0007669"/>
    <property type="project" value="TreeGrafter"/>
</dbReference>